<dbReference type="PANTHER" id="PTHR10963">
    <property type="entry name" value="GLYCOSYL HYDROLASE-RELATED"/>
    <property type="match status" value="1"/>
</dbReference>
<dbReference type="SUPFAM" id="SSF49899">
    <property type="entry name" value="Concanavalin A-like lectins/glucanases"/>
    <property type="match status" value="1"/>
</dbReference>
<proteinExistence type="predicted"/>
<accession>A0ABR1JPT7</accession>
<name>A0ABR1JPT7_9AGAR</name>
<keyword evidence="1" id="KW-0732">Signal</keyword>
<dbReference type="Gene3D" id="2.60.120.200">
    <property type="match status" value="1"/>
</dbReference>
<dbReference type="Proteomes" id="UP001498398">
    <property type="component" value="Unassembled WGS sequence"/>
</dbReference>
<feature type="signal peptide" evidence="1">
    <location>
        <begin position="1"/>
        <end position="28"/>
    </location>
</feature>
<comment type="caution">
    <text evidence="3">The sequence shown here is derived from an EMBL/GenBank/DDBJ whole genome shotgun (WGS) entry which is preliminary data.</text>
</comment>
<reference evidence="3 4" key="1">
    <citation type="submission" date="2024-01" db="EMBL/GenBank/DDBJ databases">
        <title>A draft genome for the cacao thread blight pathogen Marasmiellus scandens.</title>
        <authorList>
            <person name="Baruah I.K."/>
            <person name="Leung J."/>
            <person name="Bukari Y."/>
            <person name="Amoako-Attah I."/>
            <person name="Meinhardt L.W."/>
            <person name="Bailey B.A."/>
            <person name="Cohen S.P."/>
        </authorList>
    </citation>
    <scope>NUCLEOTIDE SEQUENCE [LARGE SCALE GENOMIC DNA]</scope>
    <source>
        <strain evidence="3 4">GH-19</strain>
    </source>
</reference>
<sequence length="363" mass="38755">MRSFTTTTSLPLLASAIWQLALLEGAEATSYDMIKEYAGSTFFDDWDFYGNFDNLTNGDAIFVTADVASSSKLAYVDSSTNRAIIKVDNTTTVPFNEKRNTVRIASKDRFEVGSLWIADMYHVPYGCSVWPAWWSQAPDWPTGGEIDTFEGVNQVTMNQMGLHTTEGCTQVDPFQSSMLINSTDCNYLANDNEGCIVTNPTTKSYGADFASAGGGVFVTEFAEDGISVWFFSRSDVPSSITSNSSSLDTSTLGTPVGNWPNGGCDIDSFFEAQNLIFDITLCGDFAGAASVFAETCSGTCYTDYVMGDGSNYANAYFDVASVRVFSTSGTNTLVDGNAAPAVGISTWAAVGGVLAGIVAWGGL</sequence>
<keyword evidence="4" id="KW-1185">Reference proteome</keyword>
<dbReference type="Pfam" id="PF26113">
    <property type="entry name" value="GH16_XgeA"/>
    <property type="match status" value="1"/>
</dbReference>
<evidence type="ECO:0000313" key="3">
    <source>
        <dbReference type="EMBL" id="KAK7464802.1"/>
    </source>
</evidence>
<dbReference type="PANTHER" id="PTHR10963:SF24">
    <property type="entry name" value="GLYCOSIDASE C21B10.07-RELATED"/>
    <property type="match status" value="1"/>
</dbReference>
<evidence type="ECO:0000259" key="2">
    <source>
        <dbReference type="PROSITE" id="PS51762"/>
    </source>
</evidence>
<evidence type="ECO:0000313" key="4">
    <source>
        <dbReference type="Proteomes" id="UP001498398"/>
    </source>
</evidence>
<evidence type="ECO:0000256" key="1">
    <source>
        <dbReference type="SAM" id="SignalP"/>
    </source>
</evidence>
<organism evidence="3 4">
    <name type="scientific">Marasmiellus scandens</name>
    <dbReference type="NCBI Taxonomy" id="2682957"/>
    <lineage>
        <taxon>Eukaryota</taxon>
        <taxon>Fungi</taxon>
        <taxon>Dikarya</taxon>
        <taxon>Basidiomycota</taxon>
        <taxon>Agaricomycotina</taxon>
        <taxon>Agaricomycetes</taxon>
        <taxon>Agaricomycetidae</taxon>
        <taxon>Agaricales</taxon>
        <taxon>Marasmiineae</taxon>
        <taxon>Omphalotaceae</taxon>
        <taxon>Marasmiellus</taxon>
    </lineage>
</organism>
<dbReference type="InterPro" id="IPR050546">
    <property type="entry name" value="Glycosyl_Hydrlase_16"/>
</dbReference>
<dbReference type="CDD" id="cd02181">
    <property type="entry name" value="GH16_fungal_Lam16A_glucanase"/>
    <property type="match status" value="1"/>
</dbReference>
<feature type="chain" id="PRO_5047286981" description="GH16 domain-containing protein" evidence="1">
    <location>
        <begin position="29"/>
        <end position="363"/>
    </location>
</feature>
<dbReference type="EMBL" id="JBANRG010000007">
    <property type="protein sequence ID" value="KAK7464802.1"/>
    <property type="molecule type" value="Genomic_DNA"/>
</dbReference>
<protein>
    <recommendedName>
        <fullName evidence="2">GH16 domain-containing protein</fullName>
    </recommendedName>
</protein>
<feature type="domain" description="GH16" evidence="2">
    <location>
        <begin position="16"/>
        <end position="330"/>
    </location>
</feature>
<dbReference type="InterPro" id="IPR000757">
    <property type="entry name" value="Beta-glucanase-like"/>
</dbReference>
<gene>
    <name evidence="3" type="ORF">VKT23_006008</name>
</gene>
<dbReference type="InterPro" id="IPR013320">
    <property type="entry name" value="ConA-like_dom_sf"/>
</dbReference>
<dbReference type="PROSITE" id="PS51762">
    <property type="entry name" value="GH16_2"/>
    <property type="match status" value="1"/>
</dbReference>